<reference evidence="1 2" key="1">
    <citation type="journal article" date="2012" name="Eukaryot. Cell">
        <title>Genome sequence of the fungus Glarea lozoyensis: the first genome sequence of a species from the Helotiaceae family.</title>
        <authorList>
            <person name="Youssar L."/>
            <person name="Gruening B.A."/>
            <person name="Erxleben A."/>
            <person name="Guenther S."/>
            <person name="Huettel W."/>
        </authorList>
    </citation>
    <scope>NUCLEOTIDE SEQUENCE [LARGE SCALE GENOMIC DNA]</scope>
    <source>
        <strain evidence="2">ATCC 74030 / MF5533</strain>
    </source>
</reference>
<dbReference type="OrthoDB" id="4062651at2759"/>
<dbReference type="EMBL" id="AGUE01000016">
    <property type="protein sequence ID" value="EHL03060.1"/>
    <property type="molecule type" value="Genomic_DNA"/>
</dbReference>
<dbReference type="SUPFAM" id="SSF56112">
    <property type="entry name" value="Protein kinase-like (PK-like)"/>
    <property type="match status" value="1"/>
</dbReference>
<evidence type="ECO:0000313" key="2">
    <source>
        <dbReference type="Proteomes" id="UP000005446"/>
    </source>
</evidence>
<keyword evidence="2" id="KW-1185">Reference proteome</keyword>
<proteinExistence type="predicted"/>
<gene>
    <name evidence="1" type="ORF">M7I_1034</name>
</gene>
<dbReference type="Proteomes" id="UP000005446">
    <property type="component" value="Unassembled WGS sequence"/>
</dbReference>
<evidence type="ECO:0008006" key="3">
    <source>
        <dbReference type="Google" id="ProtNLM"/>
    </source>
</evidence>
<dbReference type="InParanoid" id="H0EEZ7"/>
<dbReference type="AlphaFoldDB" id="H0EEZ7"/>
<evidence type="ECO:0000313" key="1">
    <source>
        <dbReference type="EMBL" id="EHL03060.1"/>
    </source>
</evidence>
<protein>
    <recommendedName>
        <fullName evidence="3">Protein kinase domain-containing protein</fullName>
    </recommendedName>
</protein>
<comment type="caution">
    <text evidence="1">The sequence shown here is derived from an EMBL/GenBank/DDBJ whole genome shotgun (WGS) entry which is preliminary data.</text>
</comment>
<sequence>MAPVLRSSQNIETAFFQTRPMTEAEKADAARKREVRCRDILLKGPIEELSQRTQNRYKRYWKAVDILAEGENEADQKFQERTLWHFFDCMVDAISVLNEVFEYAYDRATQKAVRPAVAYSVWYPYVHLDAKLRNWFVKIDPTTLSNPAMPVLKHANSGDDGIVGKFGPATNVWALGLNMVLLAELKEAHEDGAHNSQGIRTTGLEKANPEPILPNFQIDGRQADGRTYCLSLRDEAYSDELKDLIFQCLYEKPALRPTCQETKQRIGLALDRIYPKEGPKHTR</sequence>
<accession>H0EEZ7</accession>
<dbReference type="HOGENOM" id="CLU_983698_0_0_1"/>
<organism evidence="1 2">
    <name type="scientific">Glarea lozoyensis (strain ATCC 74030 / MF5533)</name>
    <dbReference type="NCBI Taxonomy" id="1104152"/>
    <lineage>
        <taxon>Eukaryota</taxon>
        <taxon>Fungi</taxon>
        <taxon>Dikarya</taxon>
        <taxon>Ascomycota</taxon>
        <taxon>Pezizomycotina</taxon>
        <taxon>Leotiomycetes</taxon>
        <taxon>Helotiales</taxon>
        <taxon>Helotiaceae</taxon>
        <taxon>Glarea</taxon>
    </lineage>
</organism>
<dbReference type="Gene3D" id="1.10.510.10">
    <property type="entry name" value="Transferase(Phosphotransferase) domain 1"/>
    <property type="match status" value="1"/>
</dbReference>
<dbReference type="InterPro" id="IPR011009">
    <property type="entry name" value="Kinase-like_dom_sf"/>
</dbReference>
<name>H0EEZ7_GLAL7</name>